<dbReference type="Pfam" id="PF01408">
    <property type="entry name" value="GFO_IDH_MocA"/>
    <property type="match status" value="1"/>
</dbReference>
<dbReference type="InterPro" id="IPR050463">
    <property type="entry name" value="Gfo/Idh/MocA_oxidrdct_glycsds"/>
</dbReference>
<dbReference type="PANTHER" id="PTHR43818:SF11">
    <property type="entry name" value="BCDNA.GH03377"/>
    <property type="match status" value="1"/>
</dbReference>
<protein>
    <submittedName>
        <fullName evidence="4">Oxidoreductase domain protein</fullName>
    </submittedName>
</protein>
<organism evidence="4 5">
    <name type="scientific">Sediminispirochaeta smaragdinae (strain DSM 11293 / JCM 15392 / SEBR 4228)</name>
    <name type="common">Spirochaeta smaragdinae</name>
    <dbReference type="NCBI Taxonomy" id="573413"/>
    <lineage>
        <taxon>Bacteria</taxon>
        <taxon>Pseudomonadati</taxon>
        <taxon>Spirochaetota</taxon>
        <taxon>Spirochaetia</taxon>
        <taxon>Spirochaetales</taxon>
        <taxon>Spirochaetaceae</taxon>
        <taxon>Sediminispirochaeta</taxon>
    </lineage>
</organism>
<dbReference type="InterPro" id="IPR036291">
    <property type="entry name" value="NAD(P)-bd_dom_sf"/>
</dbReference>
<evidence type="ECO:0000259" key="3">
    <source>
        <dbReference type="Pfam" id="PF02894"/>
    </source>
</evidence>
<keyword evidence="1" id="KW-0560">Oxidoreductase</keyword>
<dbReference type="EMBL" id="CP002116">
    <property type="protein sequence ID" value="ADK79843.1"/>
    <property type="molecule type" value="Genomic_DNA"/>
</dbReference>
<dbReference type="InterPro" id="IPR000683">
    <property type="entry name" value="Gfo/Idh/MocA-like_OxRdtase_N"/>
</dbReference>
<dbReference type="GO" id="GO:0016491">
    <property type="term" value="F:oxidoreductase activity"/>
    <property type="evidence" value="ECO:0007669"/>
    <property type="project" value="UniProtKB-KW"/>
</dbReference>
<evidence type="ECO:0000313" key="5">
    <source>
        <dbReference type="Proteomes" id="UP000002318"/>
    </source>
</evidence>
<dbReference type="Pfam" id="PF02894">
    <property type="entry name" value="GFO_IDH_MocA_C"/>
    <property type="match status" value="1"/>
</dbReference>
<feature type="domain" description="Gfo/Idh/MocA-like oxidoreductase C-terminal" evidence="3">
    <location>
        <begin position="135"/>
        <end position="356"/>
    </location>
</feature>
<dbReference type="KEGG" id="ssm:Spirs_0708"/>
<keyword evidence="5" id="KW-1185">Reference proteome</keyword>
<reference evidence="4 5" key="1">
    <citation type="journal article" date="2010" name="Stand. Genomic Sci.">
        <title>Complete genome sequence of Spirochaeta smaragdinae type strain (SEBR 4228).</title>
        <authorList>
            <person name="Mavromatis K."/>
            <person name="Yasawong M."/>
            <person name="Chertkov O."/>
            <person name="Lapidus A."/>
            <person name="Lucas S."/>
            <person name="Nolan M."/>
            <person name="Del Rio T.G."/>
            <person name="Tice H."/>
            <person name="Cheng J.F."/>
            <person name="Pitluck S."/>
            <person name="Liolios K."/>
            <person name="Ivanova N."/>
            <person name="Tapia R."/>
            <person name="Han C."/>
            <person name="Bruce D."/>
            <person name="Goodwin L."/>
            <person name="Pati A."/>
            <person name="Chen A."/>
            <person name="Palaniappan K."/>
            <person name="Land M."/>
            <person name="Hauser L."/>
            <person name="Chang Y.J."/>
            <person name="Jeffries C.D."/>
            <person name="Detter J.C."/>
            <person name="Rohde M."/>
            <person name="Brambilla E."/>
            <person name="Spring S."/>
            <person name="Goker M."/>
            <person name="Sikorski J."/>
            <person name="Woyke T."/>
            <person name="Bristow J."/>
            <person name="Eisen J.A."/>
            <person name="Markowitz V."/>
            <person name="Hugenholtz P."/>
            <person name="Klenk H.P."/>
            <person name="Kyrpides N.C."/>
        </authorList>
    </citation>
    <scope>NUCLEOTIDE SEQUENCE [LARGE SCALE GENOMIC DNA]</scope>
    <source>
        <strain evidence="5">DSM 11293 / JCM 15392 / SEBR 4228</strain>
    </source>
</reference>
<feature type="domain" description="Gfo/Idh/MocA-like oxidoreductase N-terminal" evidence="2">
    <location>
        <begin position="1"/>
        <end position="120"/>
    </location>
</feature>
<dbReference type="Proteomes" id="UP000002318">
    <property type="component" value="Chromosome"/>
</dbReference>
<evidence type="ECO:0000256" key="1">
    <source>
        <dbReference type="ARBA" id="ARBA00023002"/>
    </source>
</evidence>
<proteinExistence type="predicted"/>
<dbReference type="PANTHER" id="PTHR43818">
    <property type="entry name" value="BCDNA.GH03377"/>
    <property type="match status" value="1"/>
</dbReference>
<dbReference type="InterPro" id="IPR004104">
    <property type="entry name" value="Gfo/Idh/MocA-like_OxRdtase_C"/>
</dbReference>
<sequence>MNIGIVGAGAMAAYHVKGFKRAGASVLAVADFNKEKAESFGREFGIKKTCKTLEEMLQTFPELDAVSIATPNKFHASLAIEALEKGKHVYCEKPPARNAKELQGMIHAAENAKKILMFGFNNRARPEAQAMATYIREGVTGRINSAQATWIRRAGIPGFGGWFTDKELAGGGAVIDLLHMIDLALYFMGHPEPRQVLAVTFNDFMGNPHFKGPWGVADGTGKMNVETACHAMVTFQDGRCLLIRNSWAEMNEREEVSVTFQGAKAGGVVEGLFGRDGYDETIMYRNCLFTEEFGRQVNREIITERDETMGRIANAENFVQGITGEADVLNTPSEALVLMRIIDAIYESARTSRCISL</sequence>
<dbReference type="Gene3D" id="3.40.50.720">
    <property type="entry name" value="NAD(P)-binding Rossmann-like Domain"/>
    <property type="match status" value="1"/>
</dbReference>
<dbReference type="AlphaFoldDB" id="E1RBW3"/>
<name>E1RBW3_SEDSS</name>
<evidence type="ECO:0000313" key="4">
    <source>
        <dbReference type="EMBL" id="ADK79843.1"/>
    </source>
</evidence>
<accession>E1RBW3</accession>
<evidence type="ECO:0000259" key="2">
    <source>
        <dbReference type="Pfam" id="PF01408"/>
    </source>
</evidence>
<gene>
    <name evidence="4" type="ordered locus">Spirs_0708</name>
</gene>
<dbReference type="SUPFAM" id="SSF51735">
    <property type="entry name" value="NAD(P)-binding Rossmann-fold domains"/>
    <property type="match status" value="1"/>
</dbReference>
<dbReference type="HOGENOM" id="CLU_023194_1_4_12"/>
<dbReference type="Gene3D" id="3.30.360.10">
    <property type="entry name" value="Dihydrodipicolinate Reductase, domain 2"/>
    <property type="match status" value="1"/>
</dbReference>
<dbReference type="SUPFAM" id="SSF55347">
    <property type="entry name" value="Glyceraldehyde-3-phosphate dehydrogenase-like, C-terminal domain"/>
    <property type="match status" value="1"/>
</dbReference>
<dbReference type="RefSeq" id="WP_013253307.1">
    <property type="nucleotide sequence ID" value="NC_014364.1"/>
</dbReference>
<dbReference type="GO" id="GO:0000166">
    <property type="term" value="F:nucleotide binding"/>
    <property type="evidence" value="ECO:0007669"/>
    <property type="project" value="InterPro"/>
</dbReference>
<dbReference type="OrthoDB" id="9815825at2"/>
<dbReference type="eggNOG" id="COG0673">
    <property type="taxonomic scope" value="Bacteria"/>
</dbReference>
<dbReference type="STRING" id="573413.Spirs_0708"/>